<dbReference type="GO" id="GO:0016491">
    <property type="term" value="F:oxidoreductase activity"/>
    <property type="evidence" value="ECO:0007669"/>
    <property type="project" value="InterPro"/>
</dbReference>
<evidence type="ECO:0000259" key="9">
    <source>
        <dbReference type="PROSITE" id="PS51352"/>
    </source>
</evidence>
<keyword evidence="2" id="KW-1003">Cell membrane</keyword>
<dbReference type="Proteomes" id="UP000283975">
    <property type="component" value="Unassembled WGS sequence"/>
</dbReference>
<keyword evidence="5 8" id="KW-1133">Transmembrane helix</keyword>
<accession>A0A414AXY3</accession>
<dbReference type="PROSITE" id="PS00194">
    <property type="entry name" value="THIOREDOXIN_1"/>
    <property type="match status" value="1"/>
</dbReference>
<dbReference type="Pfam" id="PF08534">
    <property type="entry name" value="Redoxin"/>
    <property type="match status" value="1"/>
</dbReference>
<evidence type="ECO:0000313" key="10">
    <source>
        <dbReference type="EMBL" id="RGV74989.1"/>
    </source>
</evidence>
<evidence type="ECO:0000256" key="6">
    <source>
        <dbReference type="ARBA" id="ARBA00023136"/>
    </source>
</evidence>
<keyword evidence="3 8" id="KW-0812">Transmembrane</keyword>
<proteinExistence type="predicted"/>
<evidence type="ECO:0000313" key="12">
    <source>
        <dbReference type="Proteomes" id="UP000283975"/>
    </source>
</evidence>
<dbReference type="Proteomes" id="UP000284543">
    <property type="component" value="Unassembled WGS sequence"/>
</dbReference>
<feature type="compositionally biased region" description="Acidic residues" evidence="7">
    <location>
        <begin position="321"/>
        <end position="330"/>
    </location>
</feature>
<dbReference type="RefSeq" id="WP_117627473.1">
    <property type="nucleotide sequence ID" value="NZ_CAUHGS010000013.1"/>
</dbReference>
<dbReference type="CDD" id="cd02966">
    <property type="entry name" value="TlpA_like_family"/>
    <property type="match status" value="1"/>
</dbReference>
<dbReference type="InterPro" id="IPR003834">
    <property type="entry name" value="Cyt_c_assmbl_TM_dom"/>
</dbReference>
<dbReference type="PANTHER" id="PTHR42852:SF17">
    <property type="entry name" value="THIOREDOXIN-LIKE PROTEIN HI_1115"/>
    <property type="match status" value="1"/>
</dbReference>
<feature type="region of interest" description="Disordered" evidence="7">
    <location>
        <begin position="246"/>
        <end position="332"/>
    </location>
</feature>
<feature type="transmembrane region" description="Helical" evidence="8">
    <location>
        <begin position="212"/>
        <end position="231"/>
    </location>
</feature>
<dbReference type="Gene3D" id="3.40.30.10">
    <property type="entry name" value="Glutaredoxin"/>
    <property type="match status" value="1"/>
</dbReference>
<dbReference type="SUPFAM" id="SSF52833">
    <property type="entry name" value="Thioredoxin-like"/>
    <property type="match status" value="1"/>
</dbReference>
<comment type="caution">
    <text evidence="11">The sequence shown here is derived from an EMBL/GenBank/DDBJ whole genome shotgun (WGS) entry which is preliminary data.</text>
</comment>
<organism evidence="11 12">
    <name type="scientific">Enterocloster bolteae</name>
    <dbReference type="NCBI Taxonomy" id="208479"/>
    <lineage>
        <taxon>Bacteria</taxon>
        <taxon>Bacillati</taxon>
        <taxon>Bacillota</taxon>
        <taxon>Clostridia</taxon>
        <taxon>Lachnospirales</taxon>
        <taxon>Lachnospiraceae</taxon>
        <taxon>Enterocloster</taxon>
    </lineage>
</organism>
<comment type="subcellular location">
    <subcellularLocation>
        <location evidence="1">Cell membrane</location>
        <topology evidence="1">Multi-pass membrane protein</topology>
    </subcellularLocation>
</comment>
<dbReference type="InterPro" id="IPR050553">
    <property type="entry name" value="Thioredoxin_ResA/DsbE_sf"/>
</dbReference>
<feature type="domain" description="Thioredoxin" evidence="9">
    <location>
        <begin position="336"/>
        <end position="482"/>
    </location>
</feature>
<dbReference type="InterPro" id="IPR017937">
    <property type="entry name" value="Thioredoxin_CS"/>
</dbReference>
<feature type="transmembrane region" description="Helical" evidence="8">
    <location>
        <begin position="92"/>
        <end position="110"/>
    </location>
</feature>
<evidence type="ECO:0000256" key="7">
    <source>
        <dbReference type="SAM" id="MobiDB-lite"/>
    </source>
</evidence>
<evidence type="ECO:0000256" key="4">
    <source>
        <dbReference type="ARBA" id="ARBA00022748"/>
    </source>
</evidence>
<evidence type="ECO:0000256" key="5">
    <source>
        <dbReference type="ARBA" id="ARBA00022989"/>
    </source>
</evidence>
<dbReference type="EMBL" id="QRZM01000006">
    <property type="protein sequence ID" value="RGV74989.1"/>
    <property type="molecule type" value="Genomic_DNA"/>
</dbReference>
<evidence type="ECO:0000313" key="11">
    <source>
        <dbReference type="EMBL" id="RHC56952.1"/>
    </source>
</evidence>
<dbReference type="GO" id="GO:0017004">
    <property type="term" value="P:cytochrome complex assembly"/>
    <property type="evidence" value="ECO:0007669"/>
    <property type="project" value="UniProtKB-KW"/>
</dbReference>
<dbReference type="EMBL" id="QSHZ01000006">
    <property type="protein sequence ID" value="RHC56952.1"/>
    <property type="molecule type" value="Genomic_DNA"/>
</dbReference>
<dbReference type="PROSITE" id="PS51352">
    <property type="entry name" value="THIOREDOXIN_2"/>
    <property type="match status" value="1"/>
</dbReference>
<evidence type="ECO:0000256" key="8">
    <source>
        <dbReference type="SAM" id="Phobius"/>
    </source>
</evidence>
<name>A0A414AXY3_9FIRM</name>
<dbReference type="PANTHER" id="PTHR42852">
    <property type="entry name" value="THIOL:DISULFIDE INTERCHANGE PROTEIN DSBE"/>
    <property type="match status" value="1"/>
</dbReference>
<feature type="transmembrane region" description="Helical" evidence="8">
    <location>
        <begin position="58"/>
        <end position="80"/>
    </location>
</feature>
<evidence type="ECO:0000256" key="3">
    <source>
        <dbReference type="ARBA" id="ARBA00022692"/>
    </source>
</evidence>
<protein>
    <submittedName>
        <fullName evidence="11">Cytochrome C biogenesis protein</fullName>
    </submittedName>
</protein>
<dbReference type="InterPro" id="IPR036249">
    <property type="entry name" value="Thioredoxin-like_sf"/>
</dbReference>
<feature type="transmembrane region" description="Helical" evidence="8">
    <location>
        <begin position="131"/>
        <end position="152"/>
    </location>
</feature>
<keyword evidence="4" id="KW-0201">Cytochrome c-type biogenesis</keyword>
<gene>
    <name evidence="11" type="ORF">DW839_06935</name>
    <name evidence="10" type="ORF">DWW02_16820</name>
</gene>
<dbReference type="Pfam" id="PF02683">
    <property type="entry name" value="DsbD_TM"/>
    <property type="match status" value="1"/>
</dbReference>
<dbReference type="GO" id="GO:0005886">
    <property type="term" value="C:plasma membrane"/>
    <property type="evidence" value="ECO:0007669"/>
    <property type="project" value="UniProtKB-SubCell"/>
</dbReference>
<feature type="transmembrane region" description="Helical" evidence="8">
    <location>
        <begin position="172"/>
        <end position="200"/>
    </location>
</feature>
<evidence type="ECO:0000256" key="1">
    <source>
        <dbReference type="ARBA" id="ARBA00004651"/>
    </source>
</evidence>
<keyword evidence="6 8" id="KW-0472">Membrane</keyword>
<dbReference type="AlphaFoldDB" id="A0A414AXY3"/>
<dbReference type="InterPro" id="IPR013766">
    <property type="entry name" value="Thioredoxin_domain"/>
</dbReference>
<evidence type="ECO:0000313" key="13">
    <source>
        <dbReference type="Proteomes" id="UP000284543"/>
    </source>
</evidence>
<reference evidence="12 13" key="1">
    <citation type="submission" date="2018-08" db="EMBL/GenBank/DDBJ databases">
        <title>A genome reference for cultivated species of the human gut microbiota.</title>
        <authorList>
            <person name="Zou Y."/>
            <person name="Xue W."/>
            <person name="Luo G."/>
        </authorList>
    </citation>
    <scope>NUCLEOTIDE SEQUENCE [LARGE SCALE GENOMIC DNA]</scope>
    <source>
        <strain evidence="10 13">AF14-18</strain>
        <strain evidence="11 12">AM35-14</strain>
    </source>
</reference>
<sequence length="486" mass="52235">MGFSLDISVPALTVFIQGLVSFFSPCVLPLIPLYIGYLSGGTGKRGEDGRMHYERSKVMLHTLCFVIGVSFAFFLLGLGFSTLGTFFKSNQLLFARVGGILVVLFGFYQLGFFGKSGAMGKEHRLPFKLDMLAMSPITALIMGFTFSFAWTPCVGPALASVLLMAASASTKALAFGLIGVYTLGFVLPFLAVGLFTTSLLEFFKTHGNVVKYTVKVGGILMIFMGLLMFTGRMNAVTGYLSRFQTQSSVQGSKEPGEGGDKTPAMTAGTEPESADSESGAETEATEAETGKTDTADAANPAEAGNTSAASDADKANAPEETAGDGEEGADQAEAGAQEVLPAIDFTLKDQYGNTHSLSDYKGKTIFLNFWATWCPPCRAEMPDIQKIYETYDTEGDDALIVLGVAGPGYGNEKSEEGIKEFLDENGYTYPVLMDTTGELFSAYGIYSYPTTFMIDRDGNVFGYASGQLNEDMMKNIIEQTMEGKRR</sequence>
<dbReference type="InterPro" id="IPR013740">
    <property type="entry name" value="Redoxin"/>
</dbReference>
<feature type="transmembrane region" description="Helical" evidence="8">
    <location>
        <begin position="12"/>
        <end position="37"/>
    </location>
</feature>
<evidence type="ECO:0000256" key="2">
    <source>
        <dbReference type="ARBA" id="ARBA00022475"/>
    </source>
</evidence>
<feature type="compositionally biased region" description="Acidic residues" evidence="7">
    <location>
        <begin position="272"/>
        <end position="286"/>
    </location>
</feature>